<sequence length="531" mass="61060">MYVQLLKMIGFTLLMLFSLTPNFAESANILYIIPFPSMSHYIYLRSIGLELAKRGHNVTVITTHLEQNPLPNYHQVQVVKSNFWELIGGEKPNVFDMADISAEEFHKKIHWPGSIGLINVVLSSPEVKEFLKKDNTFDLVICEQFFLEALHALSAKYNAPLAIISTFGNCMKHNFATGNPLQLATVTAEYLDVHNPTSFWGRLRNFYFTVYDYFWWKYWYLGKQEELVKKYFPELGDNTPSLYELQRDAALMLINSHFSYDTPSALLPNIVEIGGVHLTSNNASLPEDLQKLLDDSKDGVVFVSFGSNVRSSELPKQKKDAFLNVFRGLKQTVLWKWEEDNLEGKPDNLVIRKWLPQKDILAHPNIKVFIGHGGLIGLQETIFNGVPVVGIPIYGDQYNNLLLIEEAGAGKLLKYHKINEETLYKTLNDILNDDSYMKSAKDMQRRWKDRPMSPMDTAMFWLEYVIRNKGAEYMKNPARNMSWFAYTMVDVYAFILVIFITVIGSFVKLLITVKKYLSKPQKKVSTKKKRA</sequence>
<dbReference type="Proteomes" id="UP001652582">
    <property type="component" value="Chromosome 14"/>
</dbReference>
<dbReference type="Gene3D" id="3.40.50.2000">
    <property type="entry name" value="Glycogen Phosphorylase B"/>
    <property type="match status" value="2"/>
</dbReference>
<feature type="transmembrane region" description="Helical" evidence="5">
    <location>
        <begin position="483"/>
        <end position="511"/>
    </location>
</feature>
<feature type="signal peptide" evidence="5">
    <location>
        <begin position="1"/>
        <end position="26"/>
    </location>
</feature>
<evidence type="ECO:0000256" key="5">
    <source>
        <dbReference type="RuleBase" id="RU362059"/>
    </source>
</evidence>
<dbReference type="SUPFAM" id="SSF53756">
    <property type="entry name" value="UDP-Glycosyltransferase/glycogen phosphorylase"/>
    <property type="match status" value="1"/>
</dbReference>
<feature type="chain" id="PRO_5044994562" description="UDP-glucuronosyltransferase" evidence="5">
    <location>
        <begin position="27"/>
        <end position="531"/>
    </location>
</feature>
<evidence type="ECO:0000313" key="6">
    <source>
        <dbReference type="Proteomes" id="UP001652582"/>
    </source>
</evidence>
<dbReference type="OrthoDB" id="5835829at2759"/>
<dbReference type="PANTHER" id="PTHR48043:SF159">
    <property type="entry name" value="EG:EG0003.4 PROTEIN-RELATED"/>
    <property type="match status" value="1"/>
</dbReference>
<dbReference type="PANTHER" id="PTHR48043">
    <property type="entry name" value="EG:EG0003.4 PROTEIN-RELATED"/>
    <property type="match status" value="1"/>
</dbReference>
<dbReference type="GeneID" id="112047346"/>
<gene>
    <name evidence="7" type="primary">LOC112047346</name>
</gene>
<evidence type="ECO:0000256" key="3">
    <source>
        <dbReference type="ARBA" id="ARBA00022679"/>
    </source>
</evidence>
<evidence type="ECO:0000256" key="2">
    <source>
        <dbReference type="ARBA" id="ARBA00022676"/>
    </source>
</evidence>
<dbReference type="InterPro" id="IPR035595">
    <property type="entry name" value="UDP_glycos_trans_CS"/>
</dbReference>
<keyword evidence="5" id="KW-0812">Transmembrane</keyword>
<keyword evidence="5" id="KW-0732">Signal</keyword>
<dbReference type="EC" id="2.4.1.17" evidence="5"/>
<organism evidence="6 7">
    <name type="scientific">Bicyclus anynana</name>
    <name type="common">Squinting bush brown butterfly</name>
    <dbReference type="NCBI Taxonomy" id="110368"/>
    <lineage>
        <taxon>Eukaryota</taxon>
        <taxon>Metazoa</taxon>
        <taxon>Ecdysozoa</taxon>
        <taxon>Arthropoda</taxon>
        <taxon>Hexapoda</taxon>
        <taxon>Insecta</taxon>
        <taxon>Pterygota</taxon>
        <taxon>Neoptera</taxon>
        <taxon>Endopterygota</taxon>
        <taxon>Lepidoptera</taxon>
        <taxon>Glossata</taxon>
        <taxon>Ditrysia</taxon>
        <taxon>Papilionoidea</taxon>
        <taxon>Nymphalidae</taxon>
        <taxon>Satyrinae</taxon>
        <taxon>Satyrini</taxon>
        <taxon>Mycalesina</taxon>
        <taxon>Bicyclus</taxon>
    </lineage>
</organism>
<dbReference type="GO" id="GO:0015020">
    <property type="term" value="F:glucuronosyltransferase activity"/>
    <property type="evidence" value="ECO:0007669"/>
    <property type="project" value="UniProtKB-EC"/>
</dbReference>
<comment type="catalytic activity">
    <reaction evidence="5">
        <text>glucuronate acceptor + UDP-alpha-D-glucuronate = acceptor beta-D-glucuronoside + UDP + H(+)</text>
        <dbReference type="Rhea" id="RHEA:21032"/>
        <dbReference type="ChEBI" id="CHEBI:15378"/>
        <dbReference type="ChEBI" id="CHEBI:58052"/>
        <dbReference type="ChEBI" id="CHEBI:58223"/>
        <dbReference type="ChEBI" id="CHEBI:132367"/>
        <dbReference type="ChEBI" id="CHEBI:132368"/>
        <dbReference type="EC" id="2.4.1.17"/>
    </reaction>
</comment>
<evidence type="ECO:0000256" key="1">
    <source>
        <dbReference type="ARBA" id="ARBA00009995"/>
    </source>
</evidence>
<protein>
    <recommendedName>
        <fullName evidence="5">UDP-glucuronosyltransferase</fullName>
        <ecNumber evidence="5">2.4.1.17</ecNumber>
    </recommendedName>
</protein>
<comment type="subcellular location">
    <subcellularLocation>
        <location evidence="5">Membrane</location>
        <topology evidence="5">Single-pass membrane protein</topology>
    </subcellularLocation>
</comment>
<evidence type="ECO:0000313" key="7">
    <source>
        <dbReference type="RefSeq" id="XP_023940209.2"/>
    </source>
</evidence>
<comment type="similarity">
    <text evidence="1 4">Belongs to the UDP-glycosyltransferase family.</text>
</comment>
<keyword evidence="3 4" id="KW-0808">Transferase</keyword>
<dbReference type="GO" id="GO:0016020">
    <property type="term" value="C:membrane"/>
    <property type="evidence" value="ECO:0007669"/>
    <property type="project" value="UniProtKB-SubCell"/>
</dbReference>
<dbReference type="AlphaFoldDB" id="A0A6J1N044"/>
<dbReference type="InterPro" id="IPR002213">
    <property type="entry name" value="UDP_glucos_trans"/>
</dbReference>
<dbReference type="CDD" id="cd03784">
    <property type="entry name" value="GT1_Gtf-like"/>
    <property type="match status" value="1"/>
</dbReference>
<keyword evidence="5" id="KW-1133">Transmembrane helix</keyword>
<evidence type="ECO:0000256" key="4">
    <source>
        <dbReference type="RuleBase" id="RU003718"/>
    </source>
</evidence>
<dbReference type="KEGG" id="bany:112047346"/>
<dbReference type="RefSeq" id="XP_023940209.2">
    <property type="nucleotide sequence ID" value="XM_024084441.2"/>
</dbReference>
<reference evidence="7" key="1">
    <citation type="submission" date="2025-08" db="UniProtKB">
        <authorList>
            <consortium name="RefSeq"/>
        </authorList>
    </citation>
    <scope>IDENTIFICATION</scope>
</reference>
<dbReference type="PROSITE" id="PS00375">
    <property type="entry name" value="UDPGT"/>
    <property type="match status" value="1"/>
</dbReference>
<name>A0A6J1N044_BICAN</name>
<keyword evidence="5" id="KW-0472">Membrane</keyword>
<dbReference type="Pfam" id="PF00201">
    <property type="entry name" value="UDPGT"/>
    <property type="match status" value="1"/>
</dbReference>
<keyword evidence="2 4" id="KW-0328">Glycosyltransferase</keyword>
<dbReference type="InterPro" id="IPR050271">
    <property type="entry name" value="UDP-glycosyltransferase"/>
</dbReference>
<accession>A0A6J1N044</accession>
<proteinExistence type="inferred from homology"/>
<keyword evidence="6" id="KW-1185">Reference proteome</keyword>